<name>A0AAJ0EN25_9PEZI</name>
<feature type="compositionally biased region" description="Gly residues" evidence="1">
    <location>
        <begin position="62"/>
        <end position="72"/>
    </location>
</feature>
<gene>
    <name evidence="2" type="ORF">BDP81DRAFT_445722</name>
</gene>
<sequence length="162" mass="16531">MSNSSDKAPSPVDSDQGPWLDGQDVGCKAGEPNGPSKSSAGIQGGPHAGAEGPNSAPQKGGHSAGTGSGQHGGSNKDISKRIPHTSDDTHVFTHLSYEERENEFWGEKAQDRKKMLQEALKTTGSATGPTAEPTAEPTAGTTAGSPMSIVGSTTESAMEVDD</sequence>
<keyword evidence="3" id="KW-1185">Reference proteome</keyword>
<organism evidence="2 3">
    <name type="scientific">Colletotrichum phormii</name>
    <dbReference type="NCBI Taxonomy" id="359342"/>
    <lineage>
        <taxon>Eukaryota</taxon>
        <taxon>Fungi</taxon>
        <taxon>Dikarya</taxon>
        <taxon>Ascomycota</taxon>
        <taxon>Pezizomycotina</taxon>
        <taxon>Sordariomycetes</taxon>
        <taxon>Hypocreomycetidae</taxon>
        <taxon>Glomerellales</taxon>
        <taxon>Glomerellaceae</taxon>
        <taxon>Colletotrichum</taxon>
        <taxon>Colletotrichum acutatum species complex</taxon>
    </lineage>
</organism>
<reference evidence="2" key="1">
    <citation type="submission" date="2021-06" db="EMBL/GenBank/DDBJ databases">
        <title>Comparative genomics, transcriptomics and evolutionary studies reveal genomic signatures of adaptation to plant cell wall in hemibiotrophic fungi.</title>
        <authorList>
            <consortium name="DOE Joint Genome Institute"/>
            <person name="Baroncelli R."/>
            <person name="Diaz J.F."/>
            <person name="Benocci T."/>
            <person name="Peng M."/>
            <person name="Battaglia E."/>
            <person name="Haridas S."/>
            <person name="Andreopoulos W."/>
            <person name="Labutti K."/>
            <person name="Pangilinan J."/>
            <person name="Floch G.L."/>
            <person name="Makela M.R."/>
            <person name="Henrissat B."/>
            <person name="Grigoriev I.V."/>
            <person name="Crouch J.A."/>
            <person name="De Vries R.P."/>
            <person name="Sukno S.A."/>
            <person name="Thon M.R."/>
        </authorList>
    </citation>
    <scope>NUCLEOTIDE SEQUENCE</scope>
    <source>
        <strain evidence="2">CBS 102054</strain>
    </source>
</reference>
<dbReference type="Proteomes" id="UP001243989">
    <property type="component" value="Unassembled WGS sequence"/>
</dbReference>
<comment type="caution">
    <text evidence="2">The sequence shown here is derived from an EMBL/GenBank/DDBJ whole genome shotgun (WGS) entry which is preliminary data.</text>
</comment>
<dbReference type="RefSeq" id="XP_060451097.1">
    <property type="nucleotide sequence ID" value="XM_060591987.1"/>
</dbReference>
<dbReference type="EMBL" id="JAHMHQ010000002">
    <property type="protein sequence ID" value="KAK1655053.1"/>
    <property type="molecule type" value="Genomic_DNA"/>
</dbReference>
<protein>
    <submittedName>
        <fullName evidence="2">Uncharacterized protein</fullName>
    </submittedName>
</protein>
<evidence type="ECO:0000256" key="1">
    <source>
        <dbReference type="SAM" id="MobiDB-lite"/>
    </source>
</evidence>
<dbReference type="GeneID" id="85476849"/>
<proteinExistence type="predicted"/>
<evidence type="ECO:0000313" key="2">
    <source>
        <dbReference type="EMBL" id="KAK1655053.1"/>
    </source>
</evidence>
<evidence type="ECO:0000313" key="3">
    <source>
        <dbReference type="Proteomes" id="UP001243989"/>
    </source>
</evidence>
<accession>A0AAJ0EN25</accession>
<feature type="region of interest" description="Disordered" evidence="1">
    <location>
        <begin position="123"/>
        <end position="162"/>
    </location>
</feature>
<feature type="compositionally biased region" description="Basic and acidic residues" evidence="1">
    <location>
        <begin position="77"/>
        <end position="94"/>
    </location>
</feature>
<feature type="region of interest" description="Disordered" evidence="1">
    <location>
        <begin position="1"/>
        <end position="94"/>
    </location>
</feature>
<dbReference type="AlphaFoldDB" id="A0AAJ0EN25"/>
<feature type="compositionally biased region" description="Low complexity" evidence="1">
    <location>
        <begin position="123"/>
        <end position="146"/>
    </location>
</feature>